<dbReference type="InterPro" id="IPR012340">
    <property type="entry name" value="NA-bd_OB-fold"/>
</dbReference>
<dbReference type="GO" id="GO:0003676">
    <property type="term" value="F:nucleic acid binding"/>
    <property type="evidence" value="ECO:0007669"/>
    <property type="project" value="InterPro"/>
</dbReference>
<dbReference type="OrthoDB" id="9793609at2"/>
<feature type="domain" description="S1 motif" evidence="1">
    <location>
        <begin position="101"/>
        <end position="170"/>
    </location>
</feature>
<dbReference type="Proteomes" id="UP000190286">
    <property type="component" value="Unassembled WGS sequence"/>
</dbReference>
<protein>
    <submittedName>
        <fullName evidence="2">Small subunit ribosomal protein S1</fullName>
    </submittedName>
</protein>
<dbReference type="STRING" id="745368.SAMN02745178_02921"/>
<gene>
    <name evidence="2" type="ORF">SAMN02745178_02921</name>
</gene>
<keyword evidence="3" id="KW-1185">Reference proteome</keyword>
<dbReference type="RefSeq" id="WP_143402823.1">
    <property type="nucleotide sequence ID" value="NZ_FUYF01000079.1"/>
</dbReference>
<dbReference type="Pfam" id="PF00575">
    <property type="entry name" value="S1"/>
    <property type="match status" value="1"/>
</dbReference>
<dbReference type="AlphaFoldDB" id="A0A1T4YBW2"/>
<dbReference type="SUPFAM" id="SSF50249">
    <property type="entry name" value="Nucleic acid-binding proteins"/>
    <property type="match status" value="1"/>
</dbReference>
<dbReference type="GeneID" id="93339322"/>
<sequence>GIEQTDSGKTIAVVDYNGFRIVIPLKEMMVAPSAANSTDSMAVRQMKLLGNMLSAEIDFVILGIDSKSRSVVASRREAMMRKRQLFYFSPDANGEYRVREGRVVQARVIAVADKSIRVEIFGVECSIMARDLAWDWIGDAHDRFAVGDQILVRVTEVNKTSQEELSVHADVKSVTENTSHEALKRCRVQSKYAGRVTDVHKGIVYVRLSNGVNAVAHSCYDRRTPGKKDDVSFVVTKLDEERSIAVGIITRIIRQNL</sequence>
<keyword evidence="2" id="KW-0689">Ribosomal protein</keyword>
<organism evidence="2 3">
    <name type="scientific">Gemmiger formicilis</name>
    <dbReference type="NCBI Taxonomy" id="745368"/>
    <lineage>
        <taxon>Bacteria</taxon>
        <taxon>Bacillati</taxon>
        <taxon>Bacillota</taxon>
        <taxon>Clostridia</taxon>
        <taxon>Eubacteriales</taxon>
        <taxon>Gemmiger</taxon>
    </lineage>
</organism>
<evidence type="ECO:0000313" key="2">
    <source>
        <dbReference type="EMBL" id="SKA99322.1"/>
    </source>
</evidence>
<dbReference type="InterPro" id="IPR003029">
    <property type="entry name" value="S1_domain"/>
</dbReference>
<reference evidence="2 3" key="1">
    <citation type="submission" date="2017-02" db="EMBL/GenBank/DDBJ databases">
        <authorList>
            <person name="Peterson S.W."/>
        </authorList>
    </citation>
    <scope>NUCLEOTIDE SEQUENCE [LARGE SCALE GENOMIC DNA]</scope>
    <source>
        <strain evidence="2 3">ATCC 27749</strain>
    </source>
</reference>
<feature type="non-terminal residue" evidence="2">
    <location>
        <position position="1"/>
    </location>
</feature>
<dbReference type="EMBL" id="FUYF01000079">
    <property type="protein sequence ID" value="SKA99322.1"/>
    <property type="molecule type" value="Genomic_DNA"/>
</dbReference>
<evidence type="ECO:0000313" key="3">
    <source>
        <dbReference type="Proteomes" id="UP000190286"/>
    </source>
</evidence>
<evidence type="ECO:0000259" key="1">
    <source>
        <dbReference type="PROSITE" id="PS50126"/>
    </source>
</evidence>
<dbReference type="SMART" id="SM00316">
    <property type="entry name" value="S1"/>
    <property type="match status" value="2"/>
</dbReference>
<dbReference type="Gene3D" id="2.40.50.140">
    <property type="entry name" value="Nucleic acid-binding proteins"/>
    <property type="match status" value="1"/>
</dbReference>
<name>A0A1T4YBW2_9FIRM</name>
<keyword evidence="2" id="KW-0687">Ribonucleoprotein</keyword>
<proteinExistence type="predicted"/>
<dbReference type="GO" id="GO:0005840">
    <property type="term" value="C:ribosome"/>
    <property type="evidence" value="ECO:0007669"/>
    <property type="project" value="UniProtKB-KW"/>
</dbReference>
<accession>A0A1T4YBW2</accession>
<dbReference type="PROSITE" id="PS50126">
    <property type="entry name" value="S1"/>
    <property type="match status" value="1"/>
</dbReference>